<dbReference type="Gene3D" id="3.10.120.10">
    <property type="entry name" value="Cytochrome b5-like heme/steroid binding domain"/>
    <property type="match status" value="1"/>
</dbReference>
<dbReference type="PANTHER" id="PTHR10281">
    <property type="entry name" value="MEMBRANE-ASSOCIATED PROGESTERONE RECEPTOR COMPONENT-RELATED"/>
    <property type="match status" value="1"/>
</dbReference>
<keyword evidence="4" id="KW-1185">Reference proteome</keyword>
<evidence type="ECO:0000313" key="3">
    <source>
        <dbReference type="EMBL" id="EGV62099.1"/>
    </source>
</evidence>
<dbReference type="AlphaFoldDB" id="G3BAS5"/>
<name>G3BAS5_CANTC</name>
<dbReference type="eggNOG" id="KOG1110">
    <property type="taxonomic scope" value="Eukaryota"/>
</dbReference>
<accession>G3BAS5</accession>
<dbReference type="InterPro" id="IPR050577">
    <property type="entry name" value="MAPR/NEUFC/NENF-like"/>
</dbReference>
<evidence type="ECO:0000259" key="2">
    <source>
        <dbReference type="SMART" id="SM01117"/>
    </source>
</evidence>
<sequence length="129" mass="14865">MFGTENQEIEQYNTSVDINKLPMFTRPELAAYDGSHKPEIYLAIRGFVYDVTSNPKNYGPGKSYHKLVGRDVTRLLGLNKLVIRKDGDEAVDTWSTDDFSDKQHQAVDKWIQFFRKRYRVVGLVVGHDP</sequence>
<proteinExistence type="inferred from homology"/>
<dbReference type="EMBL" id="GL996527">
    <property type="protein sequence ID" value="EGV62099.1"/>
    <property type="molecule type" value="Genomic_DNA"/>
</dbReference>
<gene>
    <name evidence="3" type="ORF">CANTEDRAFT_115545</name>
</gene>
<comment type="similarity">
    <text evidence="1">Belongs to the cytochrome b5 family. MAPR subfamily.</text>
</comment>
<feature type="domain" description="Cytochrome b5 heme-binding" evidence="2">
    <location>
        <begin position="24"/>
        <end position="125"/>
    </location>
</feature>
<dbReference type="SUPFAM" id="SSF55856">
    <property type="entry name" value="Cytochrome b5-like heme/steroid binding domain"/>
    <property type="match status" value="1"/>
</dbReference>
<dbReference type="OrthoDB" id="899at2759"/>
<organism evidence="4">
    <name type="scientific">Candida tenuis (strain ATCC 10573 / BCRC 21748 / CBS 615 / JCM 9827 / NBRC 10315 / NRRL Y-1498 / VKM Y-70)</name>
    <name type="common">Yeast</name>
    <name type="synonym">Yamadazyma tenuis</name>
    <dbReference type="NCBI Taxonomy" id="590646"/>
    <lineage>
        <taxon>Eukaryota</taxon>
        <taxon>Fungi</taxon>
        <taxon>Dikarya</taxon>
        <taxon>Ascomycota</taxon>
        <taxon>Saccharomycotina</taxon>
        <taxon>Pichiomycetes</taxon>
        <taxon>Debaryomycetaceae</taxon>
        <taxon>Yamadazyma</taxon>
    </lineage>
</organism>
<dbReference type="InterPro" id="IPR001199">
    <property type="entry name" value="Cyt_B5-like_heme/steroid-bd"/>
</dbReference>
<evidence type="ECO:0000313" key="4">
    <source>
        <dbReference type="Proteomes" id="UP000000707"/>
    </source>
</evidence>
<dbReference type="HOGENOM" id="CLU_042860_3_0_1"/>
<dbReference type="Pfam" id="PF00173">
    <property type="entry name" value="Cyt-b5"/>
    <property type="match status" value="1"/>
</dbReference>
<evidence type="ECO:0000256" key="1">
    <source>
        <dbReference type="ARBA" id="ARBA00038357"/>
    </source>
</evidence>
<protein>
    <submittedName>
        <fullName evidence="3">Cytochrome b5</fullName>
    </submittedName>
</protein>
<dbReference type="PANTHER" id="PTHR10281:SF76">
    <property type="entry name" value="CALCUTTA CUP-RELATED"/>
    <property type="match status" value="1"/>
</dbReference>
<dbReference type="SMART" id="SM01117">
    <property type="entry name" value="Cyt-b5"/>
    <property type="match status" value="1"/>
</dbReference>
<dbReference type="GO" id="GO:0012505">
    <property type="term" value="C:endomembrane system"/>
    <property type="evidence" value="ECO:0007669"/>
    <property type="project" value="TreeGrafter"/>
</dbReference>
<dbReference type="GO" id="GO:0016020">
    <property type="term" value="C:membrane"/>
    <property type="evidence" value="ECO:0007669"/>
    <property type="project" value="TreeGrafter"/>
</dbReference>
<dbReference type="InterPro" id="IPR036400">
    <property type="entry name" value="Cyt_B5-like_heme/steroid_sf"/>
</dbReference>
<dbReference type="Proteomes" id="UP000000707">
    <property type="component" value="Unassembled WGS sequence"/>
</dbReference>
<reference evidence="3 4" key="1">
    <citation type="journal article" date="2011" name="Proc. Natl. Acad. Sci. U.S.A.">
        <title>Comparative genomics of xylose-fermenting fungi for enhanced biofuel production.</title>
        <authorList>
            <person name="Wohlbach D.J."/>
            <person name="Kuo A."/>
            <person name="Sato T.K."/>
            <person name="Potts K.M."/>
            <person name="Salamov A.A."/>
            <person name="LaButti K.M."/>
            <person name="Sun H."/>
            <person name="Clum A."/>
            <person name="Pangilinan J.L."/>
            <person name="Lindquist E.A."/>
            <person name="Lucas S."/>
            <person name="Lapidus A."/>
            <person name="Jin M."/>
            <person name="Gunawan C."/>
            <person name="Balan V."/>
            <person name="Dale B.E."/>
            <person name="Jeffries T.W."/>
            <person name="Zinkel R."/>
            <person name="Barry K.W."/>
            <person name="Grigoriev I.V."/>
            <person name="Gasch A.P."/>
        </authorList>
    </citation>
    <scope>NUCLEOTIDE SEQUENCE [LARGE SCALE GENOMIC DNA]</scope>
    <source>
        <strain evidence="4">ATCC 10573 / BCRC 21748 / CBS 615 / JCM 9827 / NBRC 10315 / NRRL Y-1498 / VKM Y-70</strain>
    </source>
</reference>